<dbReference type="Pfam" id="PF22601">
    <property type="entry name" value="RIM2a_ZnF"/>
    <property type="match status" value="1"/>
</dbReference>
<evidence type="ECO:0000256" key="2">
    <source>
        <dbReference type="ARBA" id="ARBA00022448"/>
    </source>
</evidence>
<dbReference type="Gene3D" id="2.60.40.150">
    <property type="entry name" value="C2 domain"/>
    <property type="match status" value="2"/>
</dbReference>
<evidence type="ECO:0000256" key="17">
    <source>
        <dbReference type="ARBA" id="ARBA00023065"/>
    </source>
</evidence>
<dbReference type="GO" id="GO:0044325">
    <property type="term" value="F:transmembrane transporter binding"/>
    <property type="evidence" value="ECO:0007669"/>
    <property type="project" value="TreeGrafter"/>
</dbReference>
<keyword evidence="16" id="KW-0770">Synapse</keyword>
<dbReference type="GO" id="GO:0042734">
    <property type="term" value="C:presynaptic membrane"/>
    <property type="evidence" value="ECO:0007669"/>
    <property type="project" value="TreeGrafter"/>
</dbReference>
<keyword evidence="14" id="KW-0630">Potassium</keyword>
<dbReference type="InterPro" id="IPR035892">
    <property type="entry name" value="C2_domain_sf"/>
</dbReference>
<dbReference type="Gene3D" id="1.20.120.350">
    <property type="entry name" value="Voltage-gated potassium channels. Chain C"/>
    <property type="match status" value="1"/>
</dbReference>
<evidence type="ECO:0000259" key="26">
    <source>
        <dbReference type="PROSITE" id="PS50106"/>
    </source>
</evidence>
<feature type="transmembrane region" description="Helical" evidence="24">
    <location>
        <begin position="1689"/>
        <end position="1708"/>
    </location>
</feature>
<dbReference type="GO" id="GO:2000300">
    <property type="term" value="P:regulation of synaptic vesicle exocytosis"/>
    <property type="evidence" value="ECO:0007669"/>
    <property type="project" value="TreeGrafter"/>
</dbReference>
<keyword evidence="30" id="KW-1185">Reference proteome</keyword>
<dbReference type="EMBL" id="JABFDY010000002">
    <property type="protein sequence ID" value="KAF7710397.1"/>
    <property type="molecule type" value="Genomic_DNA"/>
</dbReference>
<feature type="region of interest" description="Disordered" evidence="23">
    <location>
        <begin position="1890"/>
        <end position="1953"/>
    </location>
</feature>
<dbReference type="GO" id="GO:0006886">
    <property type="term" value="P:intracellular protein transport"/>
    <property type="evidence" value="ECO:0007669"/>
    <property type="project" value="InterPro"/>
</dbReference>
<feature type="region of interest" description="Disordered" evidence="23">
    <location>
        <begin position="839"/>
        <end position="956"/>
    </location>
</feature>
<dbReference type="PROSITE" id="PS50178">
    <property type="entry name" value="ZF_FYVE"/>
    <property type="match status" value="1"/>
</dbReference>
<dbReference type="GO" id="GO:0034702">
    <property type="term" value="C:monoatomic ion channel complex"/>
    <property type="evidence" value="ECO:0007669"/>
    <property type="project" value="UniProtKB-KW"/>
</dbReference>
<dbReference type="Pfam" id="PF00520">
    <property type="entry name" value="Ion_trans"/>
    <property type="match status" value="1"/>
</dbReference>
<keyword evidence="17" id="KW-0406">Ion transport</keyword>
<evidence type="ECO:0008006" key="31">
    <source>
        <dbReference type="Google" id="ProtNLM"/>
    </source>
</evidence>
<dbReference type="Gene3D" id="2.30.42.10">
    <property type="match status" value="1"/>
</dbReference>
<dbReference type="InterPro" id="IPR039032">
    <property type="entry name" value="Rim-like"/>
</dbReference>
<feature type="compositionally biased region" description="Polar residues" evidence="23">
    <location>
        <begin position="208"/>
        <end position="229"/>
    </location>
</feature>
<comment type="caution">
    <text evidence="29">The sequence shown here is derived from an EMBL/GenBank/DDBJ whole genome shotgun (WGS) entry which is preliminary data.</text>
</comment>
<feature type="compositionally biased region" description="Basic and acidic residues" evidence="23">
    <location>
        <begin position="316"/>
        <end position="335"/>
    </location>
</feature>
<feature type="compositionally biased region" description="Basic and acidic residues" evidence="23">
    <location>
        <begin position="378"/>
        <end position="389"/>
    </location>
</feature>
<dbReference type="FunFam" id="3.30.40.10:FF:000044">
    <property type="entry name" value="Regulating synaptic membrane exocytosis protein 2"/>
    <property type="match status" value="1"/>
</dbReference>
<feature type="region of interest" description="Disordered" evidence="23">
    <location>
        <begin position="662"/>
        <end position="703"/>
    </location>
</feature>
<dbReference type="InterPro" id="IPR003937">
    <property type="entry name" value="K_chnl_volt-dep_KCNQ"/>
</dbReference>
<evidence type="ECO:0000313" key="29">
    <source>
        <dbReference type="EMBL" id="KAF7710397.1"/>
    </source>
</evidence>
<dbReference type="Gene3D" id="1.10.287.70">
    <property type="match status" value="1"/>
</dbReference>
<evidence type="ECO:0000256" key="20">
    <source>
        <dbReference type="ARBA" id="ARBA00034103"/>
    </source>
</evidence>
<feature type="compositionally biased region" description="Polar residues" evidence="23">
    <location>
        <begin position="474"/>
        <end position="483"/>
    </location>
</feature>
<dbReference type="Pfam" id="PF03520">
    <property type="entry name" value="KCNQ_channel"/>
    <property type="match status" value="1"/>
</dbReference>
<evidence type="ECO:0000256" key="5">
    <source>
        <dbReference type="ARBA" id="ARBA00022553"/>
    </source>
</evidence>
<gene>
    <name evidence="29" type="ORF">HF521_009269</name>
</gene>
<dbReference type="InterPro" id="IPR013821">
    <property type="entry name" value="K_chnl_volt-dep_KCNQ_C"/>
</dbReference>
<dbReference type="GO" id="GO:0030154">
    <property type="term" value="P:cell differentiation"/>
    <property type="evidence" value="ECO:0007669"/>
    <property type="project" value="UniProtKB-KW"/>
</dbReference>
<dbReference type="CDD" id="cd06714">
    <property type="entry name" value="PDZ_RIM-like"/>
    <property type="match status" value="1"/>
</dbReference>
<keyword evidence="18 24" id="KW-0472">Membrane</keyword>
<dbReference type="FunFam" id="2.30.42.10:FF:000003">
    <property type="entry name" value="Regulating synaptic membrane exocytosis protein 1, putative"/>
    <property type="match status" value="1"/>
</dbReference>
<dbReference type="SMART" id="SM00228">
    <property type="entry name" value="PDZ"/>
    <property type="match status" value="1"/>
</dbReference>
<evidence type="ECO:0000256" key="18">
    <source>
        <dbReference type="ARBA" id="ARBA00023136"/>
    </source>
</evidence>
<dbReference type="GO" id="GO:0005249">
    <property type="term" value="F:voltage-gated potassium channel activity"/>
    <property type="evidence" value="ECO:0007669"/>
    <property type="project" value="InterPro"/>
</dbReference>
<dbReference type="GO" id="GO:0048167">
    <property type="term" value="P:regulation of synaptic plasticity"/>
    <property type="evidence" value="ECO:0007669"/>
    <property type="project" value="TreeGrafter"/>
</dbReference>
<dbReference type="PRINTS" id="PR01459">
    <property type="entry name" value="KCNQCHANNEL"/>
</dbReference>
<dbReference type="PRINTS" id="PR00169">
    <property type="entry name" value="KCHANNEL"/>
</dbReference>
<evidence type="ECO:0000256" key="23">
    <source>
        <dbReference type="SAM" id="MobiDB-lite"/>
    </source>
</evidence>
<feature type="compositionally biased region" description="Low complexity" evidence="23">
    <location>
        <begin position="2193"/>
        <end position="2210"/>
    </location>
</feature>
<dbReference type="InterPro" id="IPR010911">
    <property type="entry name" value="Rab_BD"/>
</dbReference>
<dbReference type="GO" id="GO:0031267">
    <property type="term" value="F:small GTPase binding"/>
    <property type="evidence" value="ECO:0007669"/>
    <property type="project" value="InterPro"/>
</dbReference>
<feature type="transmembrane region" description="Helical" evidence="24">
    <location>
        <begin position="1455"/>
        <end position="1473"/>
    </location>
</feature>
<feature type="region of interest" description="Disordered" evidence="23">
    <location>
        <begin position="2354"/>
        <end position="2384"/>
    </location>
</feature>
<feature type="region of interest" description="Disordered" evidence="23">
    <location>
        <begin position="2297"/>
        <end position="2317"/>
    </location>
</feature>
<feature type="compositionally biased region" description="Basic and acidic residues" evidence="23">
    <location>
        <begin position="870"/>
        <end position="893"/>
    </location>
</feature>
<keyword evidence="5" id="KW-0597">Phosphoprotein</keyword>
<dbReference type="InterPro" id="IPR013083">
    <property type="entry name" value="Znf_RING/FYVE/PHD"/>
</dbReference>
<evidence type="ECO:0000256" key="16">
    <source>
        <dbReference type="ARBA" id="ARBA00023018"/>
    </source>
</evidence>
<dbReference type="InterPro" id="IPR027359">
    <property type="entry name" value="Volt_channel_dom_sf"/>
</dbReference>
<feature type="compositionally biased region" description="Basic and acidic residues" evidence="23">
    <location>
        <begin position="1078"/>
        <end position="1106"/>
    </location>
</feature>
<feature type="domain" description="C2" evidence="25">
    <location>
        <begin position="1300"/>
        <end position="1418"/>
    </location>
</feature>
<feature type="transmembrane region" description="Helical" evidence="24">
    <location>
        <begin position="1813"/>
        <end position="1839"/>
    </location>
</feature>
<dbReference type="SUPFAM" id="SSF57903">
    <property type="entry name" value="FYVE/PHD zinc finger"/>
    <property type="match status" value="1"/>
</dbReference>
<dbReference type="GO" id="GO:0042391">
    <property type="term" value="P:regulation of membrane potential"/>
    <property type="evidence" value="ECO:0007669"/>
    <property type="project" value="TreeGrafter"/>
</dbReference>
<comment type="subcellular location">
    <subcellularLocation>
        <location evidence="1">Cell membrane</location>
        <topology evidence="1">Multi-pass membrane protein</topology>
    </subcellularLocation>
    <subcellularLocation>
        <location evidence="20">Synapse</location>
    </subcellularLocation>
</comment>
<feature type="region of interest" description="Disordered" evidence="23">
    <location>
        <begin position="2193"/>
        <end position="2245"/>
    </location>
</feature>
<feature type="compositionally biased region" description="Basic and acidic residues" evidence="23">
    <location>
        <begin position="947"/>
        <end position="956"/>
    </location>
</feature>
<dbReference type="Gene3D" id="6.10.140.1910">
    <property type="match status" value="2"/>
</dbReference>
<evidence type="ECO:0000256" key="6">
    <source>
        <dbReference type="ARBA" id="ARBA00022692"/>
    </source>
</evidence>
<feature type="region of interest" description="Disordered" evidence="23">
    <location>
        <begin position="1169"/>
        <end position="1239"/>
    </location>
</feature>
<feature type="domain" description="FYVE-type" evidence="27">
    <location>
        <begin position="110"/>
        <end position="166"/>
    </location>
</feature>
<feature type="domain" description="PDZ" evidence="26">
    <location>
        <begin position="565"/>
        <end position="657"/>
    </location>
</feature>
<keyword evidence="7" id="KW-0479">Metal-binding</keyword>
<dbReference type="FunFam" id="2.60.40.150:FF:000003">
    <property type="entry name" value="Regulating synaptic membrane exocytosis protein 2"/>
    <property type="match status" value="1"/>
</dbReference>
<dbReference type="Pfam" id="PF00168">
    <property type="entry name" value="C2"/>
    <property type="match status" value="2"/>
</dbReference>
<dbReference type="SUPFAM" id="SSF50156">
    <property type="entry name" value="PDZ domain-like"/>
    <property type="match status" value="1"/>
</dbReference>
<dbReference type="FunFam" id="2.60.40.150:FF:000001">
    <property type="entry name" value="Regulating synaptic membrane exocytosis 3, isoform CRA_a"/>
    <property type="match status" value="1"/>
</dbReference>
<feature type="region of interest" description="Disordered" evidence="23">
    <location>
        <begin position="177"/>
        <end position="534"/>
    </location>
</feature>
<feature type="compositionally biased region" description="Polar residues" evidence="23">
    <location>
        <begin position="1222"/>
        <end position="1232"/>
    </location>
</feature>
<keyword evidence="6 24" id="KW-0812">Transmembrane</keyword>
<dbReference type="CDD" id="cd04028">
    <property type="entry name" value="C2B_RIM1alpha"/>
    <property type="match status" value="1"/>
</dbReference>
<feature type="compositionally biased region" description="Low complexity" evidence="23">
    <location>
        <begin position="689"/>
        <end position="700"/>
    </location>
</feature>
<feature type="compositionally biased region" description="Basic and acidic residues" evidence="23">
    <location>
        <begin position="2303"/>
        <end position="2315"/>
    </location>
</feature>
<dbReference type="InterPro" id="IPR001478">
    <property type="entry name" value="PDZ"/>
</dbReference>
<proteinExistence type="predicted"/>
<feature type="domain" description="RabBD" evidence="28">
    <location>
        <begin position="23"/>
        <end position="178"/>
    </location>
</feature>
<sequence>MSASVGPRGGPRPPTAPPSMPELPDLSHLTEEERKIIMAVMVRQREEEAKEQQAMIKEEKPIQAKTVNLVGNRKPPQQNDISMHQQYTSYKEQVRRITQEPQQRQQGQHKDDAPTCGICHKTKFADGCGNLCSYCQTKFCARCGGRVSLRSNSVMWVCNKCRKQQDMLTNSGEWFAEQGPKAKPSLKKAMSDPAECADPAGDKKVRSRSQIPLGSSASTAQDNQLNKNKSPAAGQADLPSSRSRSEPPQERKKQSSTSDQNGKPGSRVERRRGLAKIQSQPSQEWEPGDARRETRHLVKARSQERSYTDIKGSVGELRRTEGEQRLLREEQRNDPPHLPVKAQPTEQEKRVHQKAPRLRQGDTGVPERQAGEVLTENRTGRRWAEERQPSLESKQQGIKGERTVGGTTGTAVQAPKPNHTPQPPAPGFRVGPAAPTGTPELREPPERDRKLQPSHLEPGVARKAKREKAESMLRNDSLSSDQSECLRPPPPRPYKSKRGGNKRQMSVSSSEEEGGSTPEYTSCEDGEIESVSERGDWESYSLDPTVWHHPVTWQPSKEGDHLIGRITLSKRTAMPKESGALLGLKVAGGKITETGRLGAFITKVKKGSLADVVGHLRAGDEVLQWNGKSLPGLTTKEVYNIILDSQTEPQVELVVSRPIGDIPRIPETSHPPLESTGSSSFESQKMERPSISVMSPSSPSGLRDAPQLLPGQLSVKMWYDKVGHQLIVNVLQAKDLPPRPDGRPRNPYVKMYFLPDRSDKSKRRTKTVKKSSEPKWNQTFVYSHVHRRDFREHMLEITVWDQPKVQEEESSFLGEILIELETALLDDKPHWYKLQTHDVSSIPLPHPSPYLPRRHTHSDSPTKKLQPAESRPREKERERGRERERERERERTTLEVPEQQRSTHHRSRSVSPHRETESRARSRPANVPMQRSLDEAQHSRRSRSPTRYHEHGRVQEREYVDDSEVILIHRSVRGRSAECLHITSDLQPPLDRVRSASTNCLRPDSNSNSPDRERVHPHASTAYTSSAGTSSSARRGRQLPQVPAKSSSVEQALASEERTRQMKVHSFRTAAPSSTSQDMERALKNKRELYKEQRRSCDNVSHKSSDSDVSDVSAISRASSASRISSTSYMSIQSERPRGHFSRHVHPSSMLKSTSVSGEIFTLERTDGSQSDTALGTLGTGGKKRRSSLSARVVAIVGIPSRRSRSTSQLSQTEAANKKTKGSSQIQRSQETGMAVEYPRNAMARQASRESTDGSMNSYSSEGNLIFSGMRLGADSQFSDFLDGLGPAQLVGRQTLATPSMGDVQIGLMDKKGQLEVEVIRARGLTSKPGSKSLPAPYVKVYLLDNGACKAKKKTKIARKTLDPLYQQPLLFEESPQGKVLQVIVWGDYGRMDHKCFMGVAQILLEELDLSSTVIGWYKLFPPSSLVDPTLAPLTRRASQSSLDSGPTGVRCPPLITFLALTWCHFCTIPALRRLVHSELERRGCSPLAGRISAQSFPRCPITLYARLAGAKRACPSGAGDAMPRDHGADESTSGLWMKASPGRRGENYGLKDVEGGRGAMSGTESARRARGARLSLLGKPLTYGAQSGRRNARYRKLQNYLYNVLERPRAWAFVYHAFVFILVFGCLVLSVFSTIPDHMDLSNHCLLILEFVMIVVFGLEYIIRIWSAGCCCRYRGWQGRLRFARKPFCVIDIIVLIASIAVVSAGSQGNIFATSALRSLRFLQILRMVRMDRRGGTWKLLGSVVYAHSKELVTAWYIGFLVLIFSSFLVYLVEKDLNKQFTTYADALWWGTITLTTIGYGDKTPQTWPGRLLSAGFALLGISFFALPAGILGSGFALKVQEQHRQKHFEKRRNPAASLIQCVWRSYAADENSVSIATWKPHLKALHTCSPTKKDQGESTTSQKLSFKERVRMASPRGQSIKSRQTSLNDRRSPVTEVATDGSSPAKVQKSWSFNDRTRFRPSLRLKSQSRTMPEADSLGGEECFDEKGCHCDVTVEDLSAPLKTVIRAVRIMKFHVAKKKFKETLRPYDVKDVIEQYSAGHLDMLCRIKSLQTRVDQILGKGHIPMDRKIRDRILPEGESLEHDMSMLGRVCKVERQVQSIESKLDSLLDIYRQVLHKGSSSVLGLSALPLFELEQTSDYNSSIQSKDISSTQLSRSGISRSVSDNLPCSLQLVLAPSELNMGTGFTASSSSFTPSPLLQNPPSSPDSVYPASPPPILTPNNLSRAHSNFPELTRPLPMTTPNTHTLQLPTVAPLPPSRPSSMISEALQESNPNACLLNTQTKAVSDTEVKCTESTVQLRSRPERNPKEEGSWRRHLSLEMNPLSLTSSAAANRLQADRALGKSLSAQNLMLPSGTECHPNLSARSSGSSNNESNDRETLTDWGETELFVTDKELATSKGNFNMLSQQSTDASFSADLVQMVASGPTQSQTRPLGSSESLSLPHVLIK</sequence>
<feature type="compositionally biased region" description="Polar residues" evidence="23">
    <location>
        <begin position="2427"/>
        <end position="2442"/>
    </location>
</feature>
<keyword evidence="10" id="KW-0221">Differentiation</keyword>
<evidence type="ECO:0000256" key="4">
    <source>
        <dbReference type="ARBA" id="ARBA00022538"/>
    </source>
</evidence>
<feature type="transmembrane region" description="Helical" evidence="24">
    <location>
        <begin position="1614"/>
        <end position="1636"/>
    </location>
</feature>
<dbReference type="PROSITE" id="PS50004">
    <property type="entry name" value="C2"/>
    <property type="match status" value="2"/>
</dbReference>
<evidence type="ECO:0000259" key="28">
    <source>
        <dbReference type="PROSITE" id="PS50916"/>
    </source>
</evidence>
<evidence type="ECO:0000256" key="9">
    <source>
        <dbReference type="ARBA" id="ARBA00022771"/>
    </source>
</evidence>
<name>A0A8T0BY16_SILME</name>
<evidence type="ECO:0000256" key="14">
    <source>
        <dbReference type="ARBA" id="ARBA00022958"/>
    </source>
</evidence>
<evidence type="ECO:0000256" key="19">
    <source>
        <dbReference type="ARBA" id="ARBA00023303"/>
    </source>
</evidence>
<keyword evidence="9 22" id="KW-0863">Zinc-finger</keyword>
<evidence type="ECO:0000259" key="27">
    <source>
        <dbReference type="PROSITE" id="PS50178"/>
    </source>
</evidence>
<feature type="transmembrane region" description="Helical" evidence="24">
    <location>
        <begin position="1756"/>
        <end position="1775"/>
    </location>
</feature>
<evidence type="ECO:0000256" key="3">
    <source>
        <dbReference type="ARBA" id="ARBA00022475"/>
    </source>
</evidence>
<feature type="compositionally biased region" description="Polar residues" evidence="23">
    <location>
        <begin position="996"/>
        <end position="1009"/>
    </location>
</feature>
<keyword evidence="19" id="KW-0407">Ion channel</keyword>
<dbReference type="Proteomes" id="UP000606274">
    <property type="component" value="Unassembled WGS sequence"/>
</dbReference>
<dbReference type="PANTHER" id="PTHR12157">
    <property type="entry name" value="REGULATING SYNAPTIC MEMBRANE EXOCYTOSIS PROTEIN"/>
    <property type="match status" value="1"/>
</dbReference>
<feature type="compositionally biased region" description="Low complexity" evidence="23">
    <location>
        <begin position="1019"/>
        <end position="1033"/>
    </location>
</feature>
<keyword evidence="2" id="KW-0813">Transport</keyword>
<evidence type="ECO:0000256" key="1">
    <source>
        <dbReference type="ARBA" id="ARBA00004651"/>
    </source>
</evidence>
<evidence type="ECO:0000256" key="13">
    <source>
        <dbReference type="ARBA" id="ARBA00022882"/>
    </source>
</evidence>
<feature type="region of interest" description="Disordered" evidence="23">
    <location>
        <begin position="2426"/>
        <end position="2450"/>
    </location>
</feature>
<keyword evidence="12" id="KW-0862">Zinc</keyword>
<accession>A0A8T0BY16</accession>
<dbReference type="GO" id="GO:0008270">
    <property type="term" value="F:zinc ion binding"/>
    <property type="evidence" value="ECO:0007669"/>
    <property type="project" value="UniProtKB-KW"/>
</dbReference>
<evidence type="ECO:0000259" key="25">
    <source>
        <dbReference type="PROSITE" id="PS50004"/>
    </source>
</evidence>
<feature type="region of interest" description="Disordered" evidence="23">
    <location>
        <begin position="1"/>
        <end position="32"/>
    </location>
</feature>
<feature type="compositionally biased region" description="Basic and acidic residues" evidence="23">
    <location>
        <begin position="288"/>
        <end position="308"/>
    </location>
</feature>
<dbReference type="InterPro" id="IPR054386">
    <property type="entry name" value="RIM_Znf"/>
</dbReference>
<evidence type="ECO:0000256" key="21">
    <source>
        <dbReference type="ARBA" id="ARBA00034430"/>
    </source>
</evidence>
<feature type="compositionally biased region" description="Polar residues" evidence="23">
    <location>
        <begin position="1918"/>
        <end position="1929"/>
    </location>
</feature>
<dbReference type="PROSITE" id="PS50916">
    <property type="entry name" value="RABBD"/>
    <property type="match status" value="1"/>
</dbReference>
<evidence type="ECO:0000256" key="7">
    <source>
        <dbReference type="ARBA" id="ARBA00022723"/>
    </source>
</evidence>
<reference evidence="29" key="1">
    <citation type="submission" date="2020-08" db="EMBL/GenBank/DDBJ databases">
        <title>Chromosome-level assembly of Southern catfish (Silurus meridionalis) provides insights into visual adaptation to the nocturnal and benthic lifestyles.</title>
        <authorList>
            <person name="Zhang Y."/>
            <person name="Wang D."/>
            <person name="Peng Z."/>
        </authorList>
    </citation>
    <scope>NUCLEOTIDE SEQUENCE</scope>
    <source>
        <strain evidence="29">SWU-2019-XX</strain>
        <tissue evidence="29">Muscle</tissue>
    </source>
</reference>
<dbReference type="InterPro" id="IPR005821">
    <property type="entry name" value="Ion_trans_dom"/>
</dbReference>
<evidence type="ECO:0000256" key="15">
    <source>
        <dbReference type="ARBA" id="ARBA00022989"/>
    </source>
</evidence>
<feature type="domain" description="C2" evidence="25">
    <location>
        <begin position="709"/>
        <end position="832"/>
    </location>
</feature>
<keyword evidence="13" id="KW-0851">Voltage-gated channel</keyword>
<dbReference type="FunFam" id="1.10.287.70:FF:000016">
    <property type="entry name" value="Putative potassium voltage-gated channel subfamily KQT member 2"/>
    <property type="match status" value="1"/>
</dbReference>
<dbReference type="InterPro" id="IPR011011">
    <property type="entry name" value="Znf_FYVE_PHD"/>
</dbReference>
<dbReference type="Gene3D" id="3.30.40.10">
    <property type="entry name" value="Zinc/RING finger domain, C3HC4 (zinc finger)"/>
    <property type="match status" value="1"/>
</dbReference>
<dbReference type="FunFam" id="1.20.120.350:FF:000017">
    <property type="entry name" value="potassium voltage-gated channel subfamily KQT member 1"/>
    <property type="match status" value="1"/>
</dbReference>
<feature type="compositionally biased region" description="Basic and acidic residues" evidence="23">
    <location>
        <begin position="440"/>
        <end position="451"/>
    </location>
</feature>
<keyword evidence="15 24" id="KW-1133">Transmembrane helix</keyword>
<evidence type="ECO:0000256" key="10">
    <source>
        <dbReference type="ARBA" id="ARBA00022782"/>
    </source>
</evidence>
<dbReference type="SUPFAM" id="SSF49562">
    <property type="entry name" value="C2 domain (Calcium/lipid-binding domain, CaLB)"/>
    <property type="match status" value="2"/>
</dbReference>
<comment type="catalytic activity">
    <reaction evidence="21">
        <text>K(+)(in) = K(+)(out)</text>
        <dbReference type="Rhea" id="RHEA:29463"/>
        <dbReference type="ChEBI" id="CHEBI:29103"/>
    </reaction>
</comment>
<keyword evidence="3" id="KW-1003">Cell membrane</keyword>
<feature type="region of interest" description="Disordered" evidence="23">
    <location>
        <begin position="1127"/>
        <end position="1150"/>
    </location>
</feature>
<evidence type="ECO:0000256" key="11">
    <source>
        <dbReference type="ARBA" id="ARBA00022826"/>
    </source>
</evidence>
<evidence type="ECO:0000256" key="8">
    <source>
        <dbReference type="ARBA" id="ARBA00022737"/>
    </source>
</evidence>
<protein>
    <recommendedName>
        <fullName evidence="31">Regulating synaptic membrane exocytosis protein 1</fullName>
    </recommendedName>
</protein>
<dbReference type="CDD" id="cd04031">
    <property type="entry name" value="C2A_RIM1alpha"/>
    <property type="match status" value="1"/>
</dbReference>
<organism evidence="29 30">
    <name type="scientific">Silurus meridionalis</name>
    <name type="common">Southern catfish</name>
    <name type="synonym">Silurus soldatovi meridionalis</name>
    <dbReference type="NCBI Taxonomy" id="175797"/>
    <lineage>
        <taxon>Eukaryota</taxon>
        <taxon>Metazoa</taxon>
        <taxon>Chordata</taxon>
        <taxon>Craniata</taxon>
        <taxon>Vertebrata</taxon>
        <taxon>Euteleostomi</taxon>
        <taxon>Actinopterygii</taxon>
        <taxon>Neopterygii</taxon>
        <taxon>Teleostei</taxon>
        <taxon>Ostariophysi</taxon>
        <taxon>Siluriformes</taxon>
        <taxon>Siluridae</taxon>
        <taxon>Silurus</taxon>
    </lineage>
</organism>
<dbReference type="Pfam" id="PF00595">
    <property type="entry name" value="PDZ"/>
    <property type="match status" value="1"/>
</dbReference>
<evidence type="ECO:0000256" key="24">
    <source>
        <dbReference type="SAM" id="Phobius"/>
    </source>
</evidence>
<dbReference type="InterPro" id="IPR000008">
    <property type="entry name" value="C2_dom"/>
</dbReference>
<feature type="compositionally biased region" description="Pro residues" evidence="23">
    <location>
        <begin position="10"/>
        <end position="21"/>
    </location>
</feature>
<feature type="transmembrane region" description="Helical" evidence="24">
    <location>
        <begin position="1648"/>
        <end position="1668"/>
    </location>
</feature>
<dbReference type="GO" id="GO:0048788">
    <property type="term" value="C:cytoskeleton of presynaptic active zone"/>
    <property type="evidence" value="ECO:0007669"/>
    <property type="project" value="TreeGrafter"/>
</dbReference>
<feature type="compositionally biased region" description="Low complexity" evidence="23">
    <location>
        <begin position="2363"/>
        <end position="2375"/>
    </location>
</feature>
<dbReference type="InterPro" id="IPR017455">
    <property type="entry name" value="Znf_FYVE-rel"/>
</dbReference>
<dbReference type="GO" id="GO:0048791">
    <property type="term" value="P:calcium ion-regulated exocytosis of neurotransmitter"/>
    <property type="evidence" value="ECO:0007669"/>
    <property type="project" value="TreeGrafter"/>
</dbReference>
<evidence type="ECO:0000256" key="12">
    <source>
        <dbReference type="ARBA" id="ARBA00022833"/>
    </source>
</evidence>
<dbReference type="SUPFAM" id="SSF81324">
    <property type="entry name" value="Voltage-gated potassium channels"/>
    <property type="match status" value="1"/>
</dbReference>
<dbReference type="PANTHER" id="PTHR12157:SF18">
    <property type="entry name" value="REGULATING SYNAPTIC MEMBRANE EXOCYTOSIS PROTEIN 1"/>
    <property type="match status" value="1"/>
</dbReference>
<feature type="region of interest" description="Disordered" evidence="23">
    <location>
        <begin position="996"/>
        <end position="1112"/>
    </location>
</feature>
<keyword evidence="8" id="KW-0677">Repeat</keyword>
<feature type="compositionally biased region" description="Basic and acidic residues" evidence="23">
    <location>
        <begin position="243"/>
        <end position="253"/>
    </location>
</feature>
<evidence type="ECO:0000256" key="22">
    <source>
        <dbReference type="PROSITE-ProRule" id="PRU00091"/>
    </source>
</evidence>
<dbReference type="SMART" id="SM00239">
    <property type="entry name" value="C2"/>
    <property type="match status" value="2"/>
</dbReference>
<dbReference type="PROSITE" id="PS50106">
    <property type="entry name" value="PDZ"/>
    <property type="match status" value="1"/>
</dbReference>
<keyword evidence="11" id="KW-0631">Potassium channel</keyword>
<dbReference type="InterPro" id="IPR036034">
    <property type="entry name" value="PDZ_sf"/>
</dbReference>
<dbReference type="GO" id="GO:0050806">
    <property type="term" value="P:positive regulation of synaptic transmission"/>
    <property type="evidence" value="ECO:0007669"/>
    <property type="project" value="TreeGrafter"/>
</dbReference>
<keyword evidence="4" id="KW-0633">Potassium transport</keyword>
<evidence type="ECO:0000313" key="30">
    <source>
        <dbReference type="Proteomes" id="UP000606274"/>
    </source>
</evidence>